<accession>A0PP96</accession>
<feature type="transmembrane region" description="Helical" evidence="2">
    <location>
        <begin position="269"/>
        <end position="288"/>
    </location>
</feature>
<sequence>MAGRRDMDCPNCSTPHPDAARFCSRCGTPLHPAIQRSRHFAAHPEEPVRSLAVVSTLMPHLAGGRHHIYRGAIGLALVAALIAAAFGMLSVALILAAIALPAAVLTYMHDHDLWRGEPISVLGLALLTSLALGVGVGMLEHHLTKLVLLAAPRHLMPTMAQVLELGILVPAVTFVAVLIPPVLVTARSAFRHSVDAVAICSLSGAAFSLGLSVAIRRGAFSHLGATAGDPAHVAFIALTLGFLQPIIFATAAAMALVPLRGVGVNTVSGLAKGLALLVLYGLATVLLAPYGTRGIVLTTLAALVLGAAGLLGVRYALHVSLLAEAQAALTGAATLARAPGTRQVCAHCGAMIEAEAAFCQVCGTATAALARHPAPDDGNTTVDVGTTTAAEPAAVMPATPPRTPPPLQFPGNGVQVGHRLRPVTVAAVIVVIVLIAAAVTALIVLSGTTGRTKLPPMLPGGHAEATAPAGSGLSQPVNPPTALPPAVPGARLTLTSANAIAIADGISITPAPGWTLTDRGPNWVTLFDPNNTAAIHVTVKPADGTDAAAVLQGDVNQLISAPSTGLTNVNVMGAPTTKTLQSEKFQQAASMNYTADFSAQLGITHLIGVFMELLNTSNHQSAFIDYRETSDVSASYVGAAQMMIDSML</sequence>
<organism evidence="4 5">
    <name type="scientific">Mycobacterium ulcerans (strain Agy99)</name>
    <dbReference type="NCBI Taxonomy" id="362242"/>
    <lineage>
        <taxon>Bacteria</taxon>
        <taxon>Bacillati</taxon>
        <taxon>Actinomycetota</taxon>
        <taxon>Actinomycetes</taxon>
        <taxon>Mycobacteriales</taxon>
        <taxon>Mycobacteriaceae</taxon>
        <taxon>Mycobacterium</taxon>
        <taxon>Mycobacterium ulcerans group</taxon>
    </lineage>
</organism>
<feature type="domain" description="Zinc-ribbon" evidence="3">
    <location>
        <begin position="345"/>
        <end position="365"/>
    </location>
</feature>
<gene>
    <name evidence="4" type="ordered locus">MUL_1674</name>
</gene>
<evidence type="ECO:0000313" key="4">
    <source>
        <dbReference type="EMBL" id="ABL04165.1"/>
    </source>
</evidence>
<name>A0PP96_MYCUA</name>
<feature type="transmembrane region" description="Helical" evidence="2">
    <location>
        <begin position="196"/>
        <end position="215"/>
    </location>
</feature>
<dbReference type="eggNOG" id="COG2339">
    <property type="taxonomic scope" value="Bacteria"/>
</dbReference>
<feature type="transmembrane region" description="Helical" evidence="2">
    <location>
        <begin position="121"/>
        <end position="139"/>
    </location>
</feature>
<dbReference type="InterPro" id="IPR026870">
    <property type="entry name" value="Zinc_ribbon_dom"/>
</dbReference>
<feature type="transmembrane region" description="Helical" evidence="2">
    <location>
        <begin position="294"/>
        <end position="317"/>
    </location>
</feature>
<reference evidence="4 5" key="1">
    <citation type="journal article" date="2007" name="Genome Res.">
        <title>Reductive evolution and niche adaptation inferred from the genome of Mycobacterium ulcerans, the causative agent of Buruli ulcer.</title>
        <authorList>
            <person name="Stinear T.P."/>
            <person name="Seemann T."/>
            <person name="Pidot S."/>
            <person name="Frigui W."/>
            <person name="Reysset G."/>
            <person name="Garnier T."/>
            <person name="Meurice G."/>
            <person name="Simon D."/>
            <person name="Bouchier C."/>
            <person name="Ma L."/>
            <person name="Tichit M."/>
            <person name="Porter J.L."/>
            <person name="Ryan J."/>
            <person name="Johnson P.D."/>
            <person name="Davies J.K."/>
            <person name="Jenkin G.A."/>
            <person name="Small P.L."/>
            <person name="Jones L.M."/>
            <person name="Tekaia F."/>
            <person name="Laval F."/>
            <person name="Daffe M."/>
            <person name="Parkhill J."/>
            <person name="Cole S.T."/>
        </authorList>
    </citation>
    <scope>NUCLEOTIDE SEQUENCE [LARGE SCALE GENOMIC DNA]</scope>
    <source>
        <strain evidence="4 5">Agy99</strain>
    </source>
</reference>
<feature type="domain" description="Zinc-ribbon" evidence="3">
    <location>
        <begin position="9"/>
        <end position="30"/>
    </location>
</feature>
<dbReference type="Pfam" id="PF13240">
    <property type="entry name" value="Zn_Ribbon_1"/>
    <property type="match status" value="2"/>
</dbReference>
<feature type="transmembrane region" description="Helical" evidence="2">
    <location>
        <begin position="423"/>
        <end position="445"/>
    </location>
</feature>
<feature type="transmembrane region" description="Helical" evidence="2">
    <location>
        <begin position="159"/>
        <end position="184"/>
    </location>
</feature>
<proteinExistence type="predicted"/>
<dbReference type="AlphaFoldDB" id="A0PP96"/>
<feature type="region of interest" description="Disordered" evidence="1">
    <location>
        <begin position="456"/>
        <end position="483"/>
    </location>
</feature>
<evidence type="ECO:0000256" key="1">
    <source>
        <dbReference type="SAM" id="MobiDB-lite"/>
    </source>
</evidence>
<dbReference type="HOGENOM" id="CLU_424424_0_0_11"/>
<feature type="transmembrane region" description="Helical" evidence="2">
    <location>
        <begin position="235"/>
        <end position="257"/>
    </location>
</feature>
<evidence type="ECO:0000313" key="5">
    <source>
        <dbReference type="Proteomes" id="UP000000765"/>
    </source>
</evidence>
<dbReference type="RefSeq" id="WP_011739785.1">
    <property type="nucleotide sequence ID" value="NC_008611.1"/>
</dbReference>
<evidence type="ECO:0000256" key="2">
    <source>
        <dbReference type="SAM" id="Phobius"/>
    </source>
</evidence>
<dbReference type="KEGG" id="mul:MUL_1674"/>
<protein>
    <submittedName>
        <fullName evidence="4">Hypothetical membrane protein</fullName>
    </submittedName>
</protein>
<keyword evidence="2" id="KW-0812">Transmembrane</keyword>
<dbReference type="EMBL" id="CP000325">
    <property type="protein sequence ID" value="ABL04165.1"/>
    <property type="molecule type" value="Genomic_DNA"/>
</dbReference>
<keyword evidence="2" id="KW-0472">Membrane</keyword>
<evidence type="ECO:0000259" key="3">
    <source>
        <dbReference type="Pfam" id="PF13240"/>
    </source>
</evidence>
<dbReference type="Proteomes" id="UP000000765">
    <property type="component" value="Chromosome"/>
</dbReference>
<keyword evidence="2" id="KW-1133">Transmembrane helix</keyword>